<dbReference type="PANTHER" id="PTHR43096">
    <property type="entry name" value="DNAJ HOMOLOG 1, MITOCHONDRIAL-RELATED"/>
    <property type="match status" value="1"/>
</dbReference>
<dbReference type="OrthoDB" id="9779889at2"/>
<dbReference type="Gene3D" id="2.60.260.20">
    <property type="entry name" value="Urease metallochaperone UreE, N-terminal domain"/>
    <property type="match status" value="2"/>
</dbReference>
<keyword evidence="8" id="KW-1185">Reference proteome</keyword>
<sequence>MSLDPYAALGVSKNATDEEIRKAYRKIVKTSHPDLHPDDPEAAERFKAASVAYELLKDPEKRARYDRGEIDAMGQERPEYHYYKQYAGAQGNPYAHAGAGGAGFEGFEDISDIFAEILRGRGDRGASRWGFSTREVHARGADVRYRLQVSFLDAAKGATKKLLMPDGKSLEVKIPAGIRDGQTIRLRGKGEPGIGEGPPGDALITIEVAPHPVFKREGSDIRVVLPITIDEAVLGGKVPVPTIDGMVKLSIPKGASSGRVLRMKGRGIKPEKGGKPGDQLVELKIVMPPQIDDELEAFMKTWREKHAYDPRKGMKP</sequence>
<evidence type="ECO:0000256" key="5">
    <source>
        <dbReference type="ARBA" id="ARBA00023186"/>
    </source>
</evidence>
<protein>
    <submittedName>
        <fullName evidence="7">DnaJ domain-containing protein</fullName>
    </submittedName>
</protein>
<dbReference type="SUPFAM" id="SSF49493">
    <property type="entry name" value="HSP40/DnaJ peptide-binding domain"/>
    <property type="match status" value="2"/>
</dbReference>
<evidence type="ECO:0000256" key="1">
    <source>
        <dbReference type="ARBA" id="ARBA00022723"/>
    </source>
</evidence>
<dbReference type="RefSeq" id="WP_092498632.1">
    <property type="nucleotide sequence ID" value="NZ_FNFV01000002.1"/>
</dbReference>
<organism evidence="7 8">
    <name type="scientific">Meinhardsimonia xiamenensis</name>
    <dbReference type="NCBI Taxonomy" id="990712"/>
    <lineage>
        <taxon>Bacteria</taxon>
        <taxon>Pseudomonadati</taxon>
        <taxon>Pseudomonadota</taxon>
        <taxon>Alphaproteobacteria</taxon>
        <taxon>Rhodobacterales</taxon>
        <taxon>Paracoccaceae</taxon>
        <taxon>Meinhardsimonia</taxon>
    </lineage>
</organism>
<keyword evidence="4" id="KW-0862">Zinc</keyword>
<keyword evidence="2" id="KW-0677">Repeat</keyword>
<dbReference type="Pfam" id="PF01556">
    <property type="entry name" value="DnaJ_C"/>
    <property type="match status" value="1"/>
</dbReference>
<dbReference type="Gene3D" id="1.10.287.110">
    <property type="entry name" value="DnaJ domain"/>
    <property type="match status" value="1"/>
</dbReference>
<feature type="domain" description="J" evidence="6">
    <location>
        <begin position="4"/>
        <end position="69"/>
    </location>
</feature>
<dbReference type="PROSITE" id="PS00636">
    <property type="entry name" value="DNAJ_1"/>
    <property type="match status" value="1"/>
</dbReference>
<dbReference type="CDD" id="cd06257">
    <property type="entry name" value="DnaJ"/>
    <property type="match status" value="1"/>
</dbReference>
<reference evidence="8" key="1">
    <citation type="submission" date="2016-10" db="EMBL/GenBank/DDBJ databases">
        <authorList>
            <person name="Varghese N."/>
            <person name="Submissions S."/>
        </authorList>
    </citation>
    <scope>NUCLEOTIDE SEQUENCE [LARGE SCALE GENOMIC DNA]</scope>
    <source>
        <strain evidence="8">CGMCC 1.10789</strain>
    </source>
</reference>
<dbReference type="InterPro" id="IPR036869">
    <property type="entry name" value="J_dom_sf"/>
</dbReference>
<accession>A0A1G9AEX7</accession>
<keyword evidence="5" id="KW-0143">Chaperone</keyword>
<evidence type="ECO:0000256" key="3">
    <source>
        <dbReference type="ARBA" id="ARBA00022771"/>
    </source>
</evidence>
<name>A0A1G9AEX7_9RHOB</name>
<dbReference type="STRING" id="990712.SAMN05216257_102113"/>
<dbReference type="CDD" id="cd10747">
    <property type="entry name" value="DnaJ_C"/>
    <property type="match status" value="1"/>
</dbReference>
<dbReference type="GO" id="GO:0051082">
    <property type="term" value="F:unfolded protein binding"/>
    <property type="evidence" value="ECO:0007669"/>
    <property type="project" value="InterPro"/>
</dbReference>
<dbReference type="InterPro" id="IPR008971">
    <property type="entry name" value="HSP40/DnaJ_pept-bd"/>
</dbReference>
<evidence type="ECO:0000259" key="6">
    <source>
        <dbReference type="PROSITE" id="PS50076"/>
    </source>
</evidence>
<dbReference type="InterPro" id="IPR002939">
    <property type="entry name" value="DnaJ_C"/>
</dbReference>
<dbReference type="EMBL" id="FNFV01000002">
    <property type="protein sequence ID" value="SDK25932.1"/>
    <property type="molecule type" value="Genomic_DNA"/>
</dbReference>
<dbReference type="InterPro" id="IPR001623">
    <property type="entry name" value="DnaJ_domain"/>
</dbReference>
<keyword evidence="3" id="KW-0863">Zinc-finger</keyword>
<dbReference type="GO" id="GO:0042026">
    <property type="term" value="P:protein refolding"/>
    <property type="evidence" value="ECO:0007669"/>
    <property type="project" value="TreeGrafter"/>
</dbReference>
<dbReference type="GO" id="GO:0008270">
    <property type="term" value="F:zinc ion binding"/>
    <property type="evidence" value="ECO:0007669"/>
    <property type="project" value="UniProtKB-KW"/>
</dbReference>
<dbReference type="SMART" id="SM00271">
    <property type="entry name" value="DnaJ"/>
    <property type="match status" value="1"/>
</dbReference>
<dbReference type="PROSITE" id="PS50076">
    <property type="entry name" value="DNAJ_2"/>
    <property type="match status" value="1"/>
</dbReference>
<evidence type="ECO:0000313" key="8">
    <source>
        <dbReference type="Proteomes" id="UP000199328"/>
    </source>
</evidence>
<evidence type="ECO:0000313" key="7">
    <source>
        <dbReference type="EMBL" id="SDK25932.1"/>
    </source>
</evidence>
<dbReference type="InterPro" id="IPR018253">
    <property type="entry name" value="DnaJ_domain_CS"/>
</dbReference>
<dbReference type="FunFam" id="2.60.260.20:FF:000005">
    <property type="entry name" value="Chaperone protein dnaJ 1, mitochondrial"/>
    <property type="match status" value="1"/>
</dbReference>
<evidence type="ECO:0000256" key="2">
    <source>
        <dbReference type="ARBA" id="ARBA00022737"/>
    </source>
</evidence>
<proteinExistence type="predicted"/>
<keyword evidence="1" id="KW-0479">Metal-binding</keyword>
<dbReference type="PRINTS" id="PR00625">
    <property type="entry name" value="JDOMAIN"/>
</dbReference>
<dbReference type="PANTHER" id="PTHR43096:SF52">
    <property type="entry name" value="DNAJ HOMOLOG 1, MITOCHONDRIAL-RELATED"/>
    <property type="match status" value="1"/>
</dbReference>
<dbReference type="GO" id="GO:0005737">
    <property type="term" value="C:cytoplasm"/>
    <property type="evidence" value="ECO:0007669"/>
    <property type="project" value="TreeGrafter"/>
</dbReference>
<dbReference type="AlphaFoldDB" id="A0A1G9AEX7"/>
<dbReference type="Proteomes" id="UP000199328">
    <property type="component" value="Unassembled WGS sequence"/>
</dbReference>
<dbReference type="Pfam" id="PF00226">
    <property type="entry name" value="DnaJ"/>
    <property type="match status" value="1"/>
</dbReference>
<dbReference type="SUPFAM" id="SSF46565">
    <property type="entry name" value="Chaperone J-domain"/>
    <property type="match status" value="1"/>
</dbReference>
<gene>
    <name evidence="7" type="ORF">SAMN05216257_102113</name>
</gene>
<evidence type="ECO:0000256" key="4">
    <source>
        <dbReference type="ARBA" id="ARBA00022833"/>
    </source>
</evidence>